<comment type="caution">
    <text evidence="1">The sequence shown here is derived from an EMBL/GenBank/DDBJ whole genome shotgun (WGS) entry which is preliminary data.</text>
</comment>
<protein>
    <submittedName>
        <fullName evidence="1">Uncharacterized protein</fullName>
    </submittedName>
</protein>
<organism evidence="1 2">
    <name type="scientific">Rhizoclosmatium globosum</name>
    <dbReference type="NCBI Taxonomy" id="329046"/>
    <lineage>
        <taxon>Eukaryota</taxon>
        <taxon>Fungi</taxon>
        <taxon>Fungi incertae sedis</taxon>
        <taxon>Chytridiomycota</taxon>
        <taxon>Chytridiomycota incertae sedis</taxon>
        <taxon>Chytridiomycetes</taxon>
        <taxon>Chytridiales</taxon>
        <taxon>Chytriomycetaceae</taxon>
        <taxon>Rhizoclosmatium</taxon>
    </lineage>
</organism>
<gene>
    <name evidence="1" type="ORF">BCR33DRAFT_723051</name>
</gene>
<name>A0A1Y2BGY7_9FUNG</name>
<evidence type="ECO:0000313" key="2">
    <source>
        <dbReference type="Proteomes" id="UP000193642"/>
    </source>
</evidence>
<dbReference type="EMBL" id="MCGO01000066">
    <property type="protein sequence ID" value="ORY33840.1"/>
    <property type="molecule type" value="Genomic_DNA"/>
</dbReference>
<dbReference type="AlphaFoldDB" id="A0A1Y2BGY7"/>
<sequence length="178" mass="20182">MSQSTRRQRYLQSFRGALRSLLRYSQQIHLKLHPPVLVLQYPILDHLLFHATKPTCLCARNSALFGMRLLRILLQLQPSRKLKQVNQINSVNWNSILTFTSTYTSTSTTSSYFRKQSFFPDIKPFHLSHIPLISVADFGANILRVLADQLSYQSFTNAGKDAPISLPTETNAGSSTTL</sequence>
<evidence type="ECO:0000313" key="1">
    <source>
        <dbReference type="EMBL" id="ORY33840.1"/>
    </source>
</evidence>
<keyword evidence="2" id="KW-1185">Reference proteome</keyword>
<accession>A0A1Y2BGY7</accession>
<proteinExistence type="predicted"/>
<reference evidence="1 2" key="1">
    <citation type="submission" date="2016-07" db="EMBL/GenBank/DDBJ databases">
        <title>Pervasive Adenine N6-methylation of Active Genes in Fungi.</title>
        <authorList>
            <consortium name="DOE Joint Genome Institute"/>
            <person name="Mondo S.J."/>
            <person name="Dannebaum R.O."/>
            <person name="Kuo R.C."/>
            <person name="Labutti K."/>
            <person name="Haridas S."/>
            <person name="Kuo A."/>
            <person name="Salamov A."/>
            <person name="Ahrendt S.R."/>
            <person name="Lipzen A."/>
            <person name="Sullivan W."/>
            <person name="Andreopoulos W.B."/>
            <person name="Clum A."/>
            <person name="Lindquist E."/>
            <person name="Daum C."/>
            <person name="Ramamoorthy G.K."/>
            <person name="Gryganskyi A."/>
            <person name="Culley D."/>
            <person name="Magnuson J.K."/>
            <person name="James T.Y."/>
            <person name="O'Malley M.A."/>
            <person name="Stajich J.E."/>
            <person name="Spatafora J.W."/>
            <person name="Visel A."/>
            <person name="Grigoriev I.V."/>
        </authorList>
    </citation>
    <scope>NUCLEOTIDE SEQUENCE [LARGE SCALE GENOMIC DNA]</scope>
    <source>
        <strain evidence="1 2">JEL800</strain>
    </source>
</reference>
<feature type="non-terminal residue" evidence="1">
    <location>
        <position position="178"/>
    </location>
</feature>
<dbReference type="Proteomes" id="UP000193642">
    <property type="component" value="Unassembled WGS sequence"/>
</dbReference>